<reference evidence="2 3" key="1">
    <citation type="journal article" date="2016" name="Mol. Biol. Evol.">
        <title>Comparative Genomics of Early-Diverging Mushroom-Forming Fungi Provides Insights into the Origins of Lignocellulose Decay Capabilities.</title>
        <authorList>
            <person name="Nagy L.G."/>
            <person name="Riley R."/>
            <person name="Tritt A."/>
            <person name="Adam C."/>
            <person name="Daum C."/>
            <person name="Floudas D."/>
            <person name="Sun H."/>
            <person name="Yadav J.S."/>
            <person name="Pangilinan J."/>
            <person name="Larsson K.H."/>
            <person name="Matsuura K."/>
            <person name="Barry K."/>
            <person name="Labutti K."/>
            <person name="Kuo R."/>
            <person name="Ohm R.A."/>
            <person name="Bhattacharya S.S."/>
            <person name="Shirouzu T."/>
            <person name="Yoshinaga Y."/>
            <person name="Martin F.M."/>
            <person name="Grigoriev I.V."/>
            <person name="Hibbett D.S."/>
        </authorList>
    </citation>
    <scope>NUCLEOTIDE SEQUENCE [LARGE SCALE GENOMIC DNA]</scope>
    <source>
        <strain evidence="2 3">HHB12029</strain>
    </source>
</reference>
<dbReference type="EMBL" id="KV426305">
    <property type="protein sequence ID" value="KZV82766.1"/>
    <property type="molecule type" value="Genomic_DNA"/>
</dbReference>
<accession>A0A165CMY8</accession>
<name>A0A165CMY8_EXIGL</name>
<dbReference type="SUPFAM" id="SSF81383">
    <property type="entry name" value="F-box domain"/>
    <property type="match status" value="1"/>
</dbReference>
<proteinExistence type="predicted"/>
<evidence type="ECO:0000259" key="1">
    <source>
        <dbReference type="PROSITE" id="PS50181"/>
    </source>
</evidence>
<feature type="domain" description="F-box" evidence="1">
    <location>
        <begin position="1"/>
        <end position="46"/>
    </location>
</feature>
<dbReference type="AlphaFoldDB" id="A0A165CMY8"/>
<organism evidence="2 3">
    <name type="scientific">Exidia glandulosa HHB12029</name>
    <dbReference type="NCBI Taxonomy" id="1314781"/>
    <lineage>
        <taxon>Eukaryota</taxon>
        <taxon>Fungi</taxon>
        <taxon>Dikarya</taxon>
        <taxon>Basidiomycota</taxon>
        <taxon>Agaricomycotina</taxon>
        <taxon>Agaricomycetes</taxon>
        <taxon>Auriculariales</taxon>
        <taxon>Exidiaceae</taxon>
        <taxon>Exidia</taxon>
    </lineage>
</organism>
<sequence>MLAQFPGELSALVLDQLQQPDLIRAAHVSQAWRVVALGHPSFYASFTLRNTQFHTGALRILGAIRLAFPHLVHLSVSIDAFTGTLSTALRDALQEPAPVLEALFLPAVPEFPTNFLGGSAPKLRVLSILRHSALPFAHVFPSVETLSLSGPYDSMSNMGIRFPGVTQLRLESIRPTSVDTVALDICFPNLESLRLSAWTPPDLAWVNLTEQTRSIPSITAQFSTDQLFNSRVPELVQCLGDTTHLSVSTTTMEREYIAIRLQDGIVTRTVLRFPLDPESPWLRGSQPLQAAVDPIASRITHLTFDYLLLSYVAPAVLAHLSSVQRIEVDLRRLVSVSLKHRDALCCTHEVTNRHVVDRAEFERLRDDPTLDRPKRNGARPRSDHLGLAWHVQNINLIRKGVVKEDLDAELLRTVFSDVQYVTVVWSPPRSSTRVRMWSS</sequence>
<dbReference type="InterPro" id="IPR036047">
    <property type="entry name" value="F-box-like_dom_sf"/>
</dbReference>
<protein>
    <recommendedName>
        <fullName evidence="1">F-box domain-containing protein</fullName>
    </recommendedName>
</protein>
<gene>
    <name evidence="2" type="ORF">EXIGLDRAFT_843448</name>
</gene>
<evidence type="ECO:0000313" key="2">
    <source>
        <dbReference type="EMBL" id="KZV82766.1"/>
    </source>
</evidence>
<evidence type="ECO:0000313" key="3">
    <source>
        <dbReference type="Proteomes" id="UP000077266"/>
    </source>
</evidence>
<dbReference type="Gene3D" id="3.80.10.10">
    <property type="entry name" value="Ribonuclease Inhibitor"/>
    <property type="match status" value="1"/>
</dbReference>
<dbReference type="Proteomes" id="UP000077266">
    <property type="component" value="Unassembled WGS sequence"/>
</dbReference>
<dbReference type="InParanoid" id="A0A165CMY8"/>
<dbReference type="InterPro" id="IPR032675">
    <property type="entry name" value="LRR_dom_sf"/>
</dbReference>
<dbReference type="SUPFAM" id="SSF52047">
    <property type="entry name" value="RNI-like"/>
    <property type="match status" value="1"/>
</dbReference>
<keyword evidence="3" id="KW-1185">Reference proteome</keyword>
<dbReference type="InterPro" id="IPR001810">
    <property type="entry name" value="F-box_dom"/>
</dbReference>
<dbReference type="PROSITE" id="PS50181">
    <property type="entry name" value="FBOX"/>
    <property type="match status" value="1"/>
</dbReference>